<dbReference type="Proteomes" id="UP000014139">
    <property type="component" value="Unassembled WGS sequence"/>
</dbReference>
<protein>
    <submittedName>
        <fullName evidence="2">Uncharacterized protein</fullName>
    </submittedName>
</protein>
<evidence type="ECO:0000313" key="3">
    <source>
        <dbReference type="Proteomes" id="UP000014139"/>
    </source>
</evidence>
<keyword evidence="3" id="KW-1185">Reference proteome</keyword>
<feature type="region of interest" description="Disordered" evidence="1">
    <location>
        <begin position="49"/>
        <end position="86"/>
    </location>
</feature>
<reference evidence="2 3" key="1">
    <citation type="submission" date="2013-02" db="EMBL/GenBank/DDBJ databases">
        <title>Draft genome sequence of Amycolatopsis vancoresmycina strain DSM 44592T.</title>
        <authorList>
            <person name="Kumar S."/>
            <person name="Kaur N."/>
            <person name="Kaur C."/>
            <person name="Raghava G.P.S."/>
            <person name="Mayilraj S."/>
        </authorList>
    </citation>
    <scope>NUCLEOTIDE SEQUENCE [LARGE SCALE GENOMIC DNA]</scope>
    <source>
        <strain evidence="2 3">DSM 44592</strain>
    </source>
</reference>
<accession>R1GAF3</accession>
<sequence>MLVVRSLVALLPSSASGSGAPARCRSRRRPRARTSFLIDETSSRCDGGSIIRTNSSVFPPASGLSSRETQVPSSGTPHHTTCSPGR</sequence>
<evidence type="ECO:0000256" key="1">
    <source>
        <dbReference type="SAM" id="MobiDB-lite"/>
    </source>
</evidence>
<evidence type="ECO:0000313" key="2">
    <source>
        <dbReference type="EMBL" id="EOD68352.1"/>
    </source>
</evidence>
<dbReference type="AlphaFoldDB" id="R1GAF3"/>
<gene>
    <name evidence="2" type="ORF">H480_11682</name>
</gene>
<feature type="compositionally biased region" description="Polar residues" evidence="1">
    <location>
        <begin position="51"/>
        <end position="86"/>
    </location>
</feature>
<name>R1GAF3_9PSEU</name>
<dbReference type="EMBL" id="AOUO01000146">
    <property type="protein sequence ID" value="EOD68352.1"/>
    <property type="molecule type" value="Genomic_DNA"/>
</dbReference>
<comment type="caution">
    <text evidence="2">The sequence shown here is derived from an EMBL/GenBank/DDBJ whole genome shotgun (WGS) entry which is preliminary data.</text>
</comment>
<organism evidence="2 3">
    <name type="scientific">Amycolatopsis vancoresmycina DSM 44592</name>
    <dbReference type="NCBI Taxonomy" id="1292037"/>
    <lineage>
        <taxon>Bacteria</taxon>
        <taxon>Bacillati</taxon>
        <taxon>Actinomycetota</taxon>
        <taxon>Actinomycetes</taxon>
        <taxon>Pseudonocardiales</taxon>
        <taxon>Pseudonocardiaceae</taxon>
        <taxon>Amycolatopsis</taxon>
    </lineage>
</organism>
<proteinExistence type="predicted"/>